<dbReference type="Gene3D" id="1.20.1250.20">
    <property type="entry name" value="MFS general substrate transporter like domains"/>
    <property type="match status" value="2"/>
</dbReference>
<dbReference type="OMA" id="IVHISCK"/>
<dbReference type="InterPro" id="IPR036259">
    <property type="entry name" value="MFS_trans_sf"/>
</dbReference>
<dbReference type="GO" id="GO:0016020">
    <property type="term" value="C:membrane"/>
    <property type="evidence" value="ECO:0007669"/>
    <property type="project" value="UniProtKB-SubCell"/>
</dbReference>
<keyword evidence="8" id="KW-1185">Reference proteome</keyword>
<evidence type="ECO:0000313" key="7">
    <source>
        <dbReference type="EMBL" id="OVA04278.1"/>
    </source>
</evidence>
<dbReference type="AlphaFoldDB" id="A0A200Q1E6"/>
<feature type="transmembrane region" description="Helical" evidence="6">
    <location>
        <begin position="185"/>
        <end position="203"/>
    </location>
</feature>
<dbReference type="EMBL" id="MVGT01003324">
    <property type="protein sequence ID" value="OVA04278.1"/>
    <property type="molecule type" value="Genomic_DNA"/>
</dbReference>
<evidence type="ECO:0000313" key="8">
    <source>
        <dbReference type="Proteomes" id="UP000195402"/>
    </source>
</evidence>
<dbReference type="Proteomes" id="UP000195402">
    <property type="component" value="Unassembled WGS sequence"/>
</dbReference>
<name>A0A200Q1E6_MACCD</name>
<dbReference type="PANTHER" id="PTHR11654">
    <property type="entry name" value="OLIGOPEPTIDE TRANSPORTER-RELATED"/>
    <property type="match status" value="1"/>
</dbReference>
<sequence length="231" mass="26438">MIVSLWGSPVFLSPVNKFIDKAAIIAVEDQINVDGSGANLWRLCTMQQVEEVKCLIRMFPIWVSSSMFYLATIPQQTYTVFQTLQSDRHLGKSNFEVPTASYTAFSWLSLAFWIPVYDRFVVPSLRKSKQSLENIRSIAMSFYYRSIAVGGYASGFMVSIVHQTTEGATTENWLPEDLNKGKLDYYYNMIIVIEIVNFVYFLVCARWYRYKGTGETIETDMETNGPEKPSL</sequence>
<reference evidence="7 8" key="1">
    <citation type="journal article" date="2017" name="Mol. Plant">
        <title>The Genome of Medicinal Plant Macleaya cordata Provides New Insights into Benzylisoquinoline Alkaloids Metabolism.</title>
        <authorList>
            <person name="Liu X."/>
            <person name="Liu Y."/>
            <person name="Huang P."/>
            <person name="Ma Y."/>
            <person name="Qing Z."/>
            <person name="Tang Q."/>
            <person name="Cao H."/>
            <person name="Cheng P."/>
            <person name="Zheng Y."/>
            <person name="Yuan Z."/>
            <person name="Zhou Y."/>
            <person name="Liu J."/>
            <person name="Tang Z."/>
            <person name="Zhuo Y."/>
            <person name="Zhang Y."/>
            <person name="Yu L."/>
            <person name="Huang J."/>
            <person name="Yang P."/>
            <person name="Peng Q."/>
            <person name="Zhang J."/>
            <person name="Jiang W."/>
            <person name="Zhang Z."/>
            <person name="Lin K."/>
            <person name="Ro D.K."/>
            <person name="Chen X."/>
            <person name="Xiong X."/>
            <person name="Shang Y."/>
            <person name="Huang S."/>
            <person name="Zeng J."/>
        </authorList>
    </citation>
    <scope>NUCLEOTIDE SEQUENCE [LARGE SCALE GENOMIC DNA]</scope>
    <source>
        <strain evidence="8">cv. BLH2017</strain>
        <tissue evidence="7">Root</tissue>
    </source>
</reference>
<keyword evidence="5 6" id="KW-0472">Membrane</keyword>
<comment type="similarity">
    <text evidence="2">Belongs to the major facilitator superfamily. Proton-dependent oligopeptide transporter (POT/PTR) (TC 2.A.17) family.</text>
</comment>
<evidence type="ECO:0000256" key="3">
    <source>
        <dbReference type="ARBA" id="ARBA00022692"/>
    </source>
</evidence>
<evidence type="ECO:0000256" key="5">
    <source>
        <dbReference type="ARBA" id="ARBA00023136"/>
    </source>
</evidence>
<evidence type="ECO:0000256" key="2">
    <source>
        <dbReference type="ARBA" id="ARBA00005982"/>
    </source>
</evidence>
<dbReference type="Pfam" id="PF00854">
    <property type="entry name" value="PTR2"/>
    <property type="match status" value="1"/>
</dbReference>
<protein>
    <submittedName>
        <fullName evidence="7">Proton-dependent oligopeptide transporter family</fullName>
    </submittedName>
</protein>
<evidence type="ECO:0000256" key="1">
    <source>
        <dbReference type="ARBA" id="ARBA00004141"/>
    </source>
</evidence>
<feature type="transmembrane region" description="Helical" evidence="6">
    <location>
        <begin position="142"/>
        <end position="165"/>
    </location>
</feature>
<evidence type="ECO:0000256" key="6">
    <source>
        <dbReference type="SAM" id="Phobius"/>
    </source>
</evidence>
<proteinExistence type="inferred from homology"/>
<keyword evidence="3 6" id="KW-0812">Transmembrane</keyword>
<keyword evidence="4 6" id="KW-1133">Transmembrane helix</keyword>
<dbReference type="InParanoid" id="A0A200Q1E6"/>
<dbReference type="OrthoDB" id="8904098at2759"/>
<evidence type="ECO:0000256" key="4">
    <source>
        <dbReference type="ARBA" id="ARBA00022989"/>
    </source>
</evidence>
<gene>
    <name evidence="7" type="ORF">BVC80_1625g11</name>
</gene>
<feature type="transmembrane region" description="Helical" evidence="6">
    <location>
        <begin position="100"/>
        <end position="121"/>
    </location>
</feature>
<comment type="caution">
    <text evidence="7">The sequence shown here is derived from an EMBL/GenBank/DDBJ whole genome shotgun (WGS) entry which is preliminary data.</text>
</comment>
<comment type="subcellular location">
    <subcellularLocation>
        <location evidence="1">Membrane</location>
        <topology evidence="1">Multi-pass membrane protein</topology>
    </subcellularLocation>
</comment>
<organism evidence="7 8">
    <name type="scientific">Macleaya cordata</name>
    <name type="common">Five-seeded plume-poppy</name>
    <name type="synonym">Bocconia cordata</name>
    <dbReference type="NCBI Taxonomy" id="56857"/>
    <lineage>
        <taxon>Eukaryota</taxon>
        <taxon>Viridiplantae</taxon>
        <taxon>Streptophyta</taxon>
        <taxon>Embryophyta</taxon>
        <taxon>Tracheophyta</taxon>
        <taxon>Spermatophyta</taxon>
        <taxon>Magnoliopsida</taxon>
        <taxon>Ranunculales</taxon>
        <taxon>Papaveraceae</taxon>
        <taxon>Papaveroideae</taxon>
        <taxon>Macleaya</taxon>
    </lineage>
</organism>
<dbReference type="InterPro" id="IPR000109">
    <property type="entry name" value="POT_fam"/>
</dbReference>
<dbReference type="GO" id="GO:0022857">
    <property type="term" value="F:transmembrane transporter activity"/>
    <property type="evidence" value="ECO:0007669"/>
    <property type="project" value="InterPro"/>
</dbReference>
<accession>A0A200Q1E6</accession>